<accession>A0A644X0Q3</accession>
<feature type="transmembrane region" description="Helical" evidence="2">
    <location>
        <begin position="17"/>
        <end position="38"/>
    </location>
</feature>
<organism evidence="4">
    <name type="scientific">bioreactor metagenome</name>
    <dbReference type="NCBI Taxonomy" id="1076179"/>
    <lineage>
        <taxon>unclassified sequences</taxon>
        <taxon>metagenomes</taxon>
        <taxon>ecological metagenomes</taxon>
    </lineage>
</organism>
<dbReference type="Pfam" id="PF10502">
    <property type="entry name" value="Peptidase_S26"/>
    <property type="match status" value="1"/>
</dbReference>
<dbReference type="InterPro" id="IPR000223">
    <property type="entry name" value="Pept_S26A_signal_pept_1"/>
</dbReference>
<evidence type="ECO:0000256" key="2">
    <source>
        <dbReference type="SAM" id="Phobius"/>
    </source>
</evidence>
<evidence type="ECO:0000259" key="3">
    <source>
        <dbReference type="Pfam" id="PF10502"/>
    </source>
</evidence>
<dbReference type="InterPro" id="IPR036286">
    <property type="entry name" value="LexA/Signal_pep-like_sf"/>
</dbReference>
<evidence type="ECO:0000313" key="4">
    <source>
        <dbReference type="EMBL" id="MPM09659.1"/>
    </source>
</evidence>
<dbReference type="Gene3D" id="2.10.109.10">
    <property type="entry name" value="Umud Fragment, subunit A"/>
    <property type="match status" value="2"/>
</dbReference>
<proteinExistence type="inferred from homology"/>
<protein>
    <recommendedName>
        <fullName evidence="3">Peptidase S26 domain-containing protein</fullName>
    </recommendedName>
</protein>
<dbReference type="CDD" id="cd06530">
    <property type="entry name" value="S26_SPase_I"/>
    <property type="match status" value="2"/>
</dbReference>
<dbReference type="EMBL" id="VSSQ01001596">
    <property type="protein sequence ID" value="MPM09659.1"/>
    <property type="molecule type" value="Genomic_DNA"/>
</dbReference>
<dbReference type="PANTHER" id="PTHR43390">
    <property type="entry name" value="SIGNAL PEPTIDASE I"/>
    <property type="match status" value="1"/>
</dbReference>
<sequence>MVLIFSTFIMKFVFNKFIYSLINLLFCVTGIICIYFFLQVFCFSTFKIPSDSMAPELIAGDNVLVAKSVLGARLFNVFASLRAEQTEIWRVPGFRKVKRNDVLVFNFPHPNNWSKVEMHILKYFIKRCIALPGDTLSISNGYYGVSGVKECLGNFESQQRLSVMPTSEIDSGILSSFPYDSVINWNIKDFGALYIPKRGDVVIMNRINGIVYRKIIEWEQHGKIRIEENKVFLNEILIQKYEFKKNYYFMAGDRVLDSQDSRYWGLLPEEYIVGKAWIVWKSIDKNTGAFRWNRFLKEIK</sequence>
<comment type="similarity">
    <text evidence="1">Belongs to the peptidase S26 family.</text>
</comment>
<keyword evidence="2" id="KW-1133">Transmembrane helix</keyword>
<dbReference type="AlphaFoldDB" id="A0A644X0Q3"/>
<keyword evidence="2" id="KW-0812">Transmembrane</keyword>
<keyword evidence="2" id="KW-0472">Membrane</keyword>
<dbReference type="GO" id="GO:0006465">
    <property type="term" value="P:signal peptide processing"/>
    <property type="evidence" value="ECO:0007669"/>
    <property type="project" value="InterPro"/>
</dbReference>
<dbReference type="PRINTS" id="PR00727">
    <property type="entry name" value="LEADERPTASE"/>
</dbReference>
<dbReference type="NCBIfam" id="TIGR02227">
    <property type="entry name" value="sigpep_I_bact"/>
    <property type="match status" value="1"/>
</dbReference>
<dbReference type="InterPro" id="IPR019533">
    <property type="entry name" value="Peptidase_S26"/>
</dbReference>
<feature type="domain" description="Peptidase S26" evidence="3">
    <location>
        <begin position="24"/>
        <end position="280"/>
    </location>
</feature>
<dbReference type="GO" id="GO:0004252">
    <property type="term" value="F:serine-type endopeptidase activity"/>
    <property type="evidence" value="ECO:0007669"/>
    <property type="project" value="InterPro"/>
</dbReference>
<dbReference type="PANTHER" id="PTHR43390:SF1">
    <property type="entry name" value="CHLOROPLAST PROCESSING PEPTIDASE"/>
    <property type="match status" value="1"/>
</dbReference>
<name>A0A644X0Q3_9ZZZZ</name>
<dbReference type="GO" id="GO:0016020">
    <property type="term" value="C:membrane"/>
    <property type="evidence" value="ECO:0007669"/>
    <property type="project" value="InterPro"/>
</dbReference>
<gene>
    <name evidence="4" type="ORF">SDC9_55981</name>
</gene>
<evidence type="ECO:0000256" key="1">
    <source>
        <dbReference type="ARBA" id="ARBA00009370"/>
    </source>
</evidence>
<comment type="caution">
    <text evidence="4">The sequence shown here is derived from an EMBL/GenBank/DDBJ whole genome shotgun (WGS) entry which is preliminary data.</text>
</comment>
<reference evidence="4" key="1">
    <citation type="submission" date="2019-08" db="EMBL/GenBank/DDBJ databases">
        <authorList>
            <person name="Kucharzyk K."/>
            <person name="Murdoch R.W."/>
            <person name="Higgins S."/>
            <person name="Loffler F."/>
        </authorList>
    </citation>
    <scope>NUCLEOTIDE SEQUENCE</scope>
</reference>
<dbReference type="SUPFAM" id="SSF51306">
    <property type="entry name" value="LexA/Signal peptidase"/>
    <property type="match status" value="1"/>
</dbReference>